<proteinExistence type="predicted"/>
<evidence type="ECO:0000313" key="2">
    <source>
        <dbReference type="EMBL" id="KAB2615927.1"/>
    </source>
</evidence>
<reference evidence="2 3" key="1">
    <citation type="submission" date="2019-09" db="EMBL/GenBank/DDBJ databases">
        <authorList>
            <person name="Ou C."/>
        </authorList>
    </citation>
    <scope>NUCLEOTIDE SEQUENCE [LARGE SCALE GENOMIC DNA]</scope>
    <source>
        <strain evidence="2">S2</strain>
        <tissue evidence="2">Leaf</tissue>
    </source>
</reference>
<sequence length="94" mass="10228">MQLCMTLTRTVWRPATQAAFTWAGSTDARCVATGVAVTCPKVTATAYAKGASSEGVAWRKRWVGPAGDVKAPGFGHAKWGRDRVPRKPPKRNKW</sequence>
<dbReference type="AlphaFoldDB" id="A0A5N5GLA3"/>
<feature type="region of interest" description="Disordered" evidence="1">
    <location>
        <begin position="73"/>
        <end position="94"/>
    </location>
</feature>
<name>A0A5N5GLA3_9ROSA</name>
<evidence type="ECO:0000313" key="3">
    <source>
        <dbReference type="Proteomes" id="UP000327157"/>
    </source>
</evidence>
<reference evidence="2 3" key="3">
    <citation type="submission" date="2019-11" db="EMBL/GenBank/DDBJ databases">
        <title>A de novo genome assembly of a pear dwarfing rootstock.</title>
        <authorList>
            <person name="Wang F."/>
            <person name="Wang J."/>
            <person name="Li S."/>
            <person name="Zhang Y."/>
            <person name="Fang M."/>
            <person name="Ma L."/>
            <person name="Zhao Y."/>
            <person name="Jiang S."/>
        </authorList>
    </citation>
    <scope>NUCLEOTIDE SEQUENCE [LARGE SCALE GENOMIC DNA]</scope>
    <source>
        <strain evidence="2">S2</strain>
        <tissue evidence="2">Leaf</tissue>
    </source>
</reference>
<accession>A0A5N5GLA3</accession>
<reference evidence="3" key="2">
    <citation type="submission" date="2019-10" db="EMBL/GenBank/DDBJ databases">
        <title>A de novo genome assembly of a pear dwarfing rootstock.</title>
        <authorList>
            <person name="Wang F."/>
            <person name="Wang J."/>
            <person name="Li S."/>
            <person name="Zhang Y."/>
            <person name="Fang M."/>
            <person name="Ma L."/>
            <person name="Zhao Y."/>
            <person name="Jiang S."/>
        </authorList>
    </citation>
    <scope>NUCLEOTIDE SEQUENCE [LARGE SCALE GENOMIC DNA]</scope>
</reference>
<protein>
    <submittedName>
        <fullName evidence="2">Uncharacterized protein</fullName>
    </submittedName>
</protein>
<gene>
    <name evidence="2" type="ORF">D8674_022515</name>
</gene>
<dbReference type="Proteomes" id="UP000327157">
    <property type="component" value="Chromosome 3"/>
</dbReference>
<comment type="caution">
    <text evidence="2">The sequence shown here is derived from an EMBL/GenBank/DDBJ whole genome shotgun (WGS) entry which is preliminary data.</text>
</comment>
<evidence type="ECO:0000256" key="1">
    <source>
        <dbReference type="SAM" id="MobiDB-lite"/>
    </source>
</evidence>
<dbReference type="EMBL" id="SMOL01000402">
    <property type="protein sequence ID" value="KAB2615927.1"/>
    <property type="molecule type" value="Genomic_DNA"/>
</dbReference>
<keyword evidence="3" id="KW-1185">Reference proteome</keyword>
<organism evidence="2 3">
    <name type="scientific">Pyrus ussuriensis x Pyrus communis</name>
    <dbReference type="NCBI Taxonomy" id="2448454"/>
    <lineage>
        <taxon>Eukaryota</taxon>
        <taxon>Viridiplantae</taxon>
        <taxon>Streptophyta</taxon>
        <taxon>Embryophyta</taxon>
        <taxon>Tracheophyta</taxon>
        <taxon>Spermatophyta</taxon>
        <taxon>Magnoliopsida</taxon>
        <taxon>eudicotyledons</taxon>
        <taxon>Gunneridae</taxon>
        <taxon>Pentapetalae</taxon>
        <taxon>rosids</taxon>
        <taxon>fabids</taxon>
        <taxon>Rosales</taxon>
        <taxon>Rosaceae</taxon>
        <taxon>Amygdaloideae</taxon>
        <taxon>Maleae</taxon>
        <taxon>Pyrus</taxon>
    </lineage>
</organism>